<evidence type="ECO:0000313" key="1">
    <source>
        <dbReference type="EMBL" id="QIZ08493.1"/>
    </source>
</evidence>
<dbReference type="Proteomes" id="UP000501868">
    <property type="component" value="Chromosome"/>
</dbReference>
<reference evidence="1 2" key="2">
    <citation type="submission" date="2020-04" db="EMBL/GenBank/DDBJ databases">
        <authorList>
            <person name="Fomenkov A."/>
            <person name="Anton B.P."/>
            <person name="Roberts R.J."/>
        </authorList>
    </citation>
    <scope>NUCLEOTIDE SEQUENCE [LARGE SCALE GENOMIC DNA]</scope>
    <source>
        <strain evidence="1 2">S2</strain>
    </source>
</reference>
<dbReference type="AlphaFoldDB" id="A0A6H1P4M0"/>
<sequence>MNERKHYRMFYKRWDGNIGAGLEEYVPGVTQEIKMFASVFLKQNTSDYELICSIIDSYVATDGPVKLMTTQLVDRYTLDHLRTKYPNIVFRRIRGSQIQNVRDLTNDALRRRTTLVEKMEDDSHE</sequence>
<gene>
    <name evidence="1" type="ORF">HFZ78_18740</name>
</gene>
<evidence type="ECO:0000313" key="2">
    <source>
        <dbReference type="Proteomes" id="UP000501868"/>
    </source>
</evidence>
<dbReference type="EMBL" id="CP051128">
    <property type="protein sequence ID" value="QIZ08493.1"/>
    <property type="molecule type" value="Genomic_DNA"/>
</dbReference>
<name>A0A6H1P4M0_PRIMG</name>
<reference evidence="1 2" key="1">
    <citation type="submission" date="2020-04" db="EMBL/GenBank/DDBJ databases">
        <title>Genome-Wide Identification of 5-Methylcytosine Sites in Bacterial Genomes By High-Throughput Sequencing of MspJI Restriction Fragments.</title>
        <authorList>
            <person name="Wu V."/>
        </authorList>
    </citation>
    <scope>NUCLEOTIDE SEQUENCE [LARGE SCALE GENOMIC DNA]</scope>
    <source>
        <strain evidence="1 2">S2</strain>
    </source>
</reference>
<accession>A0A6H1P4M0</accession>
<proteinExistence type="predicted"/>
<organism evidence="1 2">
    <name type="scientific">Priestia megaterium</name>
    <name type="common">Bacillus megaterium</name>
    <dbReference type="NCBI Taxonomy" id="1404"/>
    <lineage>
        <taxon>Bacteria</taxon>
        <taxon>Bacillati</taxon>
        <taxon>Bacillota</taxon>
        <taxon>Bacilli</taxon>
        <taxon>Bacillales</taxon>
        <taxon>Bacillaceae</taxon>
        <taxon>Priestia</taxon>
    </lineage>
</organism>
<protein>
    <submittedName>
        <fullName evidence="1">Uncharacterized protein</fullName>
    </submittedName>
</protein>